<dbReference type="eggNOG" id="COG1177">
    <property type="taxonomic scope" value="Bacteria"/>
</dbReference>
<feature type="transmembrane region" description="Helical" evidence="8">
    <location>
        <begin position="130"/>
        <end position="151"/>
    </location>
</feature>
<dbReference type="PROSITE" id="PS50928">
    <property type="entry name" value="ABC_TM1"/>
    <property type="match status" value="1"/>
</dbReference>
<keyword evidence="4" id="KW-1003">Cell membrane</keyword>
<evidence type="ECO:0000256" key="3">
    <source>
        <dbReference type="ARBA" id="ARBA00022448"/>
    </source>
</evidence>
<evidence type="ECO:0000256" key="6">
    <source>
        <dbReference type="ARBA" id="ARBA00022989"/>
    </source>
</evidence>
<dbReference type="STRING" id="526218.Sterm_1119"/>
<dbReference type="AlphaFoldDB" id="D1AFV2"/>
<keyword evidence="5 8" id="KW-0812">Transmembrane</keyword>
<dbReference type="PANTHER" id="PTHR43848">
    <property type="entry name" value="PUTRESCINE TRANSPORT SYSTEM PERMEASE PROTEIN POTI"/>
    <property type="match status" value="1"/>
</dbReference>
<reference evidence="11" key="1">
    <citation type="submission" date="2009-09" db="EMBL/GenBank/DDBJ databases">
        <title>The complete chromosome of Sebaldella termitidis ATCC 33386.</title>
        <authorList>
            <consortium name="US DOE Joint Genome Institute (JGI-PGF)"/>
            <person name="Lucas S."/>
            <person name="Copeland A."/>
            <person name="Lapidus A."/>
            <person name="Glavina del Rio T."/>
            <person name="Dalin E."/>
            <person name="Tice H."/>
            <person name="Bruce D."/>
            <person name="Goodwin L."/>
            <person name="Pitluck S."/>
            <person name="Kyrpides N."/>
            <person name="Mavromatis K."/>
            <person name="Ivanova N."/>
            <person name="Mikhailova N."/>
            <person name="Sims D."/>
            <person name="Meincke L."/>
            <person name="Brettin T."/>
            <person name="Detter J.C."/>
            <person name="Han C."/>
            <person name="Larimer F."/>
            <person name="Land M."/>
            <person name="Hauser L."/>
            <person name="Markowitz V."/>
            <person name="Cheng J.F."/>
            <person name="Hugenholtz P."/>
            <person name="Woyke T."/>
            <person name="Wu D."/>
            <person name="Eisen J.A."/>
        </authorList>
    </citation>
    <scope>NUCLEOTIDE SEQUENCE [LARGE SCALE GENOMIC DNA]</scope>
    <source>
        <strain evidence="11">ATCC 33386 / NCTC 11300</strain>
    </source>
</reference>
<comment type="subcellular location">
    <subcellularLocation>
        <location evidence="1 8">Cell membrane</location>
        <topology evidence="1 8">Multi-pass membrane protein</topology>
    </subcellularLocation>
</comment>
<feature type="transmembrane region" description="Helical" evidence="8">
    <location>
        <begin position="65"/>
        <end position="89"/>
    </location>
</feature>
<dbReference type="KEGG" id="str:Sterm_1119"/>
<sequence>MDDKRRISLFFFILVLIFFYLPIIMLVVLSFNNSRGFSWGGFSLKWYIELFRNSPDLWEAVLRSILIALGSSFLSVVIATLGAIAIKWYNFKVKKYVKFISYIPLVIPDIIMGISLAIFFANIVKGGVPLSMWTIFIAHTTFNIPFALFIIMSRLDEFDYSVVEAAYDLGASEFTTLVKVIIPMMMPGIIAGFLMAVTLSFDDFVITSFVSGNGQPTLPIYIYASIKRGVSPVVNALSVILIIGTIILTFSSRKLQKNLLG</sequence>
<gene>
    <name evidence="10" type="ordered locus">Sterm_1119</name>
</gene>
<protein>
    <submittedName>
        <fullName evidence="10">Binding-protein-dependent transport systems inner membrane component</fullName>
    </submittedName>
</protein>
<evidence type="ECO:0000259" key="9">
    <source>
        <dbReference type="PROSITE" id="PS50928"/>
    </source>
</evidence>
<evidence type="ECO:0000313" key="10">
    <source>
        <dbReference type="EMBL" id="ACZ07987.1"/>
    </source>
</evidence>
<evidence type="ECO:0000256" key="7">
    <source>
        <dbReference type="ARBA" id="ARBA00023136"/>
    </source>
</evidence>
<dbReference type="Gene3D" id="1.10.3720.10">
    <property type="entry name" value="MetI-like"/>
    <property type="match status" value="1"/>
</dbReference>
<reference evidence="10 11" key="2">
    <citation type="journal article" date="2010" name="Stand. Genomic Sci.">
        <title>Complete genome sequence of Sebaldella termitidis type strain (NCTC 11300).</title>
        <authorList>
            <person name="Harmon-Smith M."/>
            <person name="Celia L."/>
            <person name="Chertkov O."/>
            <person name="Lapidus A."/>
            <person name="Copeland A."/>
            <person name="Glavina Del Rio T."/>
            <person name="Nolan M."/>
            <person name="Lucas S."/>
            <person name="Tice H."/>
            <person name="Cheng J.F."/>
            <person name="Han C."/>
            <person name="Detter J.C."/>
            <person name="Bruce D."/>
            <person name="Goodwin L."/>
            <person name="Pitluck S."/>
            <person name="Pati A."/>
            <person name="Liolios K."/>
            <person name="Ivanova N."/>
            <person name="Mavromatis K."/>
            <person name="Mikhailova N."/>
            <person name="Chen A."/>
            <person name="Palaniappan K."/>
            <person name="Land M."/>
            <person name="Hauser L."/>
            <person name="Chang Y.J."/>
            <person name="Jeffries C.D."/>
            <person name="Brettin T."/>
            <person name="Goker M."/>
            <person name="Beck B."/>
            <person name="Bristow J."/>
            <person name="Eisen J.A."/>
            <person name="Markowitz V."/>
            <person name="Hugenholtz P."/>
            <person name="Kyrpides N.C."/>
            <person name="Klenk H.P."/>
            <person name="Chen F."/>
        </authorList>
    </citation>
    <scope>NUCLEOTIDE SEQUENCE [LARGE SCALE GENOMIC DNA]</scope>
    <source>
        <strain evidence="11">ATCC 33386 / NCTC 11300</strain>
    </source>
</reference>
<keyword evidence="11" id="KW-1185">Reference proteome</keyword>
<dbReference type="Proteomes" id="UP000000845">
    <property type="component" value="Chromosome"/>
</dbReference>
<comment type="similarity">
    <text evidence="2">Belongs to the binding-protein-dependent transport system permease family. CysTW subfamily.</text>
</comment>
<dbReference type="Pfam" id="PF00528">
    <property type="entry name" value="BPD_transp_1"/>
    <property type="match status" value="1"/>
</dbReference>
<feature type="transmembrane region" description="Helical" evidence="8">
    <location>
        <begin position="101"/>
        <end position="124"/>
    </location>
</feature>
<dbReference type="SUPFAM" id="SSF161098">
    <property type="entry name" value="MetI-like"/>
    <property type="match status" value="1"/>
</dbReference>
<feature type="domain" description="ABC transmembrane type-1" evidence="9">
    <location>
        <begin position="61"/>
        <end position="252"/>
    </location>
</feature>
<accession>D1AFV2</accession>
<keyword evidence="6 8" id="KW-1133">Transmembrane helix</keyword>
<feature type="transmembrane region" description="Helical" evidence="8">
    <location>
        <begin position="7"/>
        <end position="31"/>
    </location>
</feature>
<evidence type="ECO:0000256" key="1">
    <source>
        <dbReference type="ARBA" id="ARBA00004651"/>
    </source>
</evidence>
<dbReference type="GO" id="GO:0005886">
    <property type="term" value="C:plasma membrane"/>
    <property type="evidence" value="ECO:0007669"/>
    <property type="project" value="UniProtKB-SubCell"/>
</dbReference>
<evidence type="ECO:0000256" key="5">
    <source>
        <dbReference type="ARBA" id="ARBA00022692"/>
    </source>
</evidence>
<keyword evidence="3 8" id="KW-0813">Transport</keyword>
<dbReference type="InterPro" id="IPR051789">
    <property type="entry name" value="Bact_Polyamine_Transport"/>
</dbReference>
<keyword evidence="7 8" id="KW-0472">Membrane</keyword>
<feature type="transmembrane region" description="Helical" evidence="8">
    <location>
        <begin position="230"/>
        <end position="250"/>
    </location>
</feature>
<evidence type="ECO:0000256" key="4">
    <source>
        <dbReference type="ARBA" id="ARBA00022475"/>
    </source>
</evidence>
<proteinExistence type="inferred from homology"/>
<name>D1AFV2_SEBTE</name>
<dbReference type="HOGENOM" id="CLU_016047_3_0_0"/>
<dbReference type="InterPro" id="IPR035906">
    <property type="entry name" value="MetI-like_sf"/>
</dbReference>
<dbReference type="CDD" id="cd06261">
    <property type="entry name" value="TM_PBP2"/>
    <property type="match status" value="1"/>
</dbReference>
<evidence type="ECO:0000313" key="11">
    <source>
        <dbReference type="Proteomes" id="UP000000845"/>
    </source>
</evidence>
<organism evidence="10 11">
    <name type="scientific">Sebaldella termitidis (strain ATCC 33386 / NCTC 11300)</name>
    <dbReference type="NCBI Taxonomy" id="526218"/>
    <lineage>
        <taxon>Bacteria</taxon>
        <taxon>Fusobacteriati</taxon>
        <taxon>Fusobacteriota</taxon>
        <taxon>Fusobacteriia</taxon>
        <taxon>Fusobacteriales</taxon>
        <taxon>Leptotrichiaceae</taxon>
        <taxon>Sebaldella</taxon>
    </lineage>
</organism>
<dbReference type="PANTHER" id="PTHR43848:SF2">
    <property type="entry name" value="PUTRESCINE TRANSPORT SYSTEM PERMEASE PROTEIN POTI"/>
    <property type="match status" value="1"/>
</dbReference>
<dbReference type="InterPro" id="IPR000515">
    <property type="entry name" value="MetI-like"/>
</dbReference>
<dbReference type="EMBL" id="CP001739">
    <property type="protein sequence ID" value="ACZ07987.1"/>
    <property type="molecule type" value="Genomic_DNA"/>
</dbReference>
<evidence type="ECO:0000256" key="8">
    <source>
        <dbReference type="RuleBase" id="RU363032"/>
    </source>
</evidence>
<evidence type="ECO:0000256" key="2">
    <source>
        <dbReference type="ARBA" id="ARBA00007069"/>
    </source>
</evidence>
<dbReference type="GO" id="GO:0055085">
    <property type="term" value="P:transmembrane transport"/>
    <property type="evidence" value="ECO:0007669"/>
    <property type="project" value="InterPro"/>
</dbReference>
<dbReference type="RefSeq" id="WP_012860583.1">
    <property type="nucleotide sequence ID" value="NC_013517.1"/>
</dbReference>